<evidence type="ECO:0000313" key="3">
    <source>
        <dbReference type="Proteomes" id="UP000824927"/>
    </source>
</evidence>
<name>A0A9Q3RYX0_9SPHN</name>
<dbReference type="SUPFAM" id="SSF53474">
    <property type="entry name" value="alpha/beta-Hydrolases"/>
    <property type="match status" value="1"/>
</dbReference>
<proteinExistence type="predicted"/>
<organism evidence="2 3">
    <name type="scientific">Qipengyuania aquimaris</name>
    <dbReference type="NCBI Taxonomy" id="255984"/>
    <lineage>
        <taxon>Bacteria</taxon>
        <taxon>Pseudomonadati</taxon>
        <taxon>Pseudomonadota</taxon>
        <taxon>Alphaproteobacteria</taxon>
        <taxon>Sphingomonadales</taxon>
        <taxon>Erythrobacteraceae</taxon>
        <taxon>Qipengyuania</taxon>
    </lineage>
</organism>
<dbReference type="InterPro" id="IPR022742">
    <property type="entry name" value="Hydrolase_4"/>
</dbReference>
<feature type="domain" description="Serine aminopeptidase S33" evidence="1">
    <location>
        <begin position="51"/>
        <end position="308"/>
    </location>
</feature>
<dbReference type="Pfam" id="PF12146">
    <property type="entry name" value="Hydrolase_4"/>
    <property type="match status" value="1"/>
</dbReference>
<dbReference type="PANTHER" id="PTHR11614">
    <property type="entry name" value="PHOSPHOLIPASE-RELATED"/>
    <property type="match status" value="1"/>
</dbReference>
<evidence type="ECO:0000313" key="2">
    <source>
        <dbReference type="EMBL" id="MBY6217070.1"/>
    </source>
</evidence>
<dbReference type="GO" id="GO:0016787">
    <property type="term" value="F:hydrolase activity"/>
    <property type="evidence" value="ECO:0007669"/>
    <property type="project" value="UniProtKB-KW"/>
</dbReference>
<evidence type="ECO:0000259" key="1">
    <source>
        <dbReference type="Pfam" id="PF12146"/>
    </source>
</evidence>
<protein>
    <submittedName>
        <fullName evidence="2">Alpha/beta hydrolase</fullName>
    </submittedName>
</protein>
<dbReference type="Gene3D" id="3.40.50.1820">
    <property type="entry name" value="alpha/beta hydrolase"/>
    <property type="match status" value="1"/>
</dbReference>
<sequence>MTTGETEVAIAETIEKPIDRRAIPPLASESRWQAEDGHELRRIDWPAGSEPARGSILFLPGRGDFYEKYLESLEELHRAGWRVTAADWRGQAGSGRLGDDALTGHVDDFDDWVADLKHFWDGWVAETPGPHVLAAHSMGGHIVARALVDGVVKPDAVVLSAPMLGMAGPPLPLAMLHSVAKVMTKIGSPTRPAWKWSEKPGEMPARRRDLLTHDDDRYEDELWWREKRPELAMGPGSWGWVERAYASTRELEAPGAMEAVDVPVLVISTENDKLVKHEAAARAAGRFPKGELISFGPEAHHEILREVDGVRRRAMDGITEFLDRVVPARQ</sequence>
<reference evidence="2" key="1">
    <citation type="submission" date="2021-06" db="EMBL/GenBank/DDBJ databases">
        <title>50 bacteria genomes isolated from Dapeng, Shenzhen, China.</title>
        <authorList>
            <person name="Zheng W."/>
            <person name="Yu S."/>
            <person name="Huang Y."/>
        </authorList>
    </citation>
    <scope>NUCLEOTIDE SEQUENCE</scope>
    <source>
        <strain evidence="2">DP4N28-2</strain>
    </source>
</reference>
<comment type="caution">
    <text evidence="2">The sequence shown here is derived from an EMBL/GenBank/DDBJ whole genome shotgun (WGS) entry which is preliminary data.</text>
</comment>
<keyword evidence="2" id="KW-0378">Hydrolase</keyword>
<dbReference type="RefSeq" id="WP_222404284.1">
    <property type="nucleotide sequence ID" value="NZ_JAHVKP010000001.1"/>
</dbReference>
<dbReference type="Proteomes" id="UP000824927">
    <property type="component" value="Unassembled WGS sequence"/>
</dbReference>
<gene>
    <name evidence="2" type="ORF">KUV31_01820</name>
</gene>
<dbReference type="EMBL" id="JAHVKP010000001">
    <property type="protein sequence ID" value="MBY6217070.1"/>
    <property type="molecule type" value="Genomic_DNA"/>
</dbReference>
<dbReference type="AlphaFoldDB" id="A0A9Q3RYX0"/>
<dbReference type="InterPro" id="IPR029058">
    <property type="entry name" value="AB_hydrolase_fold"/>
</dbReference>
<dbReference type="InterPro" id="IPR051044">
    <property type="entry name" value="MAG_DAG_Lipase"/>
</dbReference>
<accession>A0A9Q3RYX0</accession>